<reference evidence="2" key="1">
    <citation type="journal article" date="2020" name="Stud. Mycol.">
        <title>101 Dothideomycetes genomes: a test case for predicting lifestyles and emergence of pathogens.</title>
        <authorList>
            <person name="Haridas S."/>
            <person name="Albert R."/>
            <person name="Binder M."/>
            <person name="Bloem J."/>
            <person name="Labutti K."/>
            <person name="Salamov A."/>
            <person name="Andreopoulos B."/>
            <person name="Baker S."/>
            <person name="Barry K."/>
            <person name="Bills G."/>
            <person name="Bluhm B."/>
            <person name="Cannon C."/>
            <person name="Castanera R."/>
            <person name="Culley D."/>
            <person name="Daum C."/>
            <person name="Ezra D."/>
            <person name="Gonzalez J."/>
            <person name="Henrissat B."/>
            <person name="Kuo A."/>
            <person name="Liang C."/>
            <person name="Lipzen A."/>
            <person name="Lutzoni F."/>
            <person name="Magnuson J."/>
            <person name="Mondo S."/>
            <person name="Nolan M."/>
            <person name="Ohm R."/>
            <person name="Pangilinan J."/>
            <person name="Park H.-J."/>
            <person name="Ramirez L."/>
            <person name="Alfaro M."/>
            <person name="Sun H."/>
            <person name="Tritt A."/>
            <person name="Yoshinaga Y."/>
            <person name="Zwiers L.-H."/>
            <person name="Turgeon B."/>
            <person name="Goodwin S."/>
            <person name="Spatafora J."/>
            <person name="Crous P."/>
            <person name="Grigoriev I."/>
        </authorList>
    </citation>
    <scope>NUCLEOTIDE SEQUENCE</scope>
    <source>
        <strain evidence="2">CBS 207.26</strain>
    </source>
</reference>
<proteinExistence type="predicted"/>
<feature type="compositionally biased region" description="Polar residues" evidence="1">
    <location>
        <begin position="1"/>
        <end position="16"/>
    </location>
</feature>
<dbReference type="AlphaFoldDB" id="A0A6A6DY19"/>
<dbReference type="EMBL" id="ML994640">
    <property type="protein sequence ID" value="KAF2183933.1"/>
    <property type="molecule type" value="Genomic_DNA"/>
</dbReference>
<organism evidence="2 3">
    <name type="scientific">Zopfia rhizophila CBS 207.26</name>
    <dbReference type="NCBI Taxonomy" id="1314779"/>
    <lineage>
        <taxon>Eukaryota</taxon>
        <taxon>Fungi</taxon>
        <taxon>Dikarya</taxon>
        <taxon>Ascomycota</taxon>
        <taxon>Pezizomycotina</taxon>
        <taxon>Dothideomycetes</taxon>
        <taxon>Dothideomycetes incertae sedis</taxon>
        <taxon>Zopfiaceae</taxon>
        <taxon>Zopfia</taxon>
    </lineage>
</organism>
<feature type="region of interest" description="Disordered" evidence="1">
    <location>
        <begin position="1"/>
        <end position="43"/>
    </location>
</feature>
<evidence type="ECO:0000256" key="1">
    <source>
        <dbReference type="SAM" id="MobiDB-lite"/>
    </source>
</evidence>
<sequence length="232" mass="25191">MSISKPGTSGARTQLTKVYAPPHDPVKRRKIRARCSPRRSCGPINATRDRQEILLDTRFPSESPTTEFISLVELPAAEQDAAVSHEYETRSAYAREPVALGKYEIKNYSLPSSSFDRHDMSRPGIVCQLEAAYGNRREMNYASGLVGADGIGTDLSPRLHAGRREVDAVCAVSGAEGEGNVVGCAGYTGCVGIRRDWFKGLVAESQKGIKRWGKVYESTGDGITADAEHTGQ</sequence>
<evidence type="ECO:0000313" key="3">
    <source>
        <dbReference type="Proteomes" id="UP000800200"/>
    </source>
</evidence>
<gene>
    <name evidence="2" type="ORF">K469DRAFT_751309</name>
</gene>
<keyword evidence="3" id="KW-1185">Reference proteome</keyword>
<feature type="compositionally biased region" description="Basic residues" evidence="1">
    <location>
        <begin position="26"/>
        <end position="37"/>
    </location>
</feature>
<dbReference type="Proteomes" id="UP000800200">
    <property type="component" value="Unassembled WGS sequence"/>
</dbReference>
<name>A0A6A6DY19_9PEZI</name>
<accession>A0A6A6DY19</accession>
<evidence type="ECO:0000313" key="2">
    <source>
        <dbReference type="EMBL" id="KAF2183933.1"/>
    </source>
</evidence>
<protein>
    <submittedName>
        <fullName evidence="2">Uncharacterized protein</fullName>
    </submittedName>
</protein>